<dbReference type="GO" id="GO:0009245">
    <property type="term" value="P:lipid A biosynthetic process"/>
    <property type="evidence" value="ECO:0007669"/>
    <property type="project" value="InterPro"/>
</dbReference>
<keyword evidence="1" id="KW-0472">Membrane</keyword>
<organism evidence="3 4">
    <name type="scientific">Halomonas urmiana</name>
    <dbReference type="NCBI Taxonomy" id="490901"/>
    <lineage>
        <taxon>Bacteria</taxon>
        <taxon>Pseudomonadati</taxon>
        <taxon>Pseudomonadota</taxon>
        <taxon>Gammaproteobacteria</taxon>
        <taxon>Oceanospirillales</taxon>
        <taxon>Halomonadaceae</taxon>
        <taxon>Halomonas</taxon>
    </lineage>
</organism>
<accession>A0A5R8MEA8</accession>
<feature type="domain" description="Lipid A biosynthesis N-terminal" evidence="2">
    <location>
        <begin position="10"/>
        <end position="81"/>
    </location>
</feature>
<feature type="transmembrane region" description="Helical" evidence="1">
    <location>
        <begin position="6"/>
        <end position="28"/>
    </location>
</feature>
<dbReference type="OrthoDB" id="9793186at2"/>
<evidence type="ECO:0000256" key="1">
    <source>
        <dbReference type="SAM" id="Phobius"/>
    </source>
</evidence>
<gene>
    <name evidence="3" type="ORF">FEI13_13765</name>
</gene>
<keyword evidence="4" id="KW-1185">Reference proteome</keyword>
<name>A0A5R8MEA8_9GAMM</name>
<dbReference type="EMBL" id="VBUI01000021">
    <property type="protein sequence ID" value="TLF48181.1"/>
    <property type="molecule type" value="Genomic_DNA"/>
</dbReference>
<dbReference type="RefSeq" id="WP_138182094.1">
    <property type="nucleotide sequence ID" value="NZ_VBUI01000021.1"/>
</dbReference>
<keyword evidence="1" id="KW-1133">Transmembrane helix</keyword>
<keyword evidence="1" id="KW-0812">Transmembrane</keyword>
<feature type="transmembrane region" description="Helical" evidence="1">
    <location>
        <begin position="64"/>
        <end position="82"/>
    </location>
</feature>
<evidence type="ECO:0000313" key="4">
    <source>
        <dbReference type="Proteomes" id="UP000306973"/>
    </source>
</evidence>
<dbReference type="GO" id="GO:0008915">
    <property type="term" value="F:lipid-A-disaccharide synthase activity"/>
    <property type="evidence" value="ECO:0007669"/>
    <property type="project" value="InterPro"/>
</dbReference>
<proteinExistence type="predicted"/>
<dbReference type="AlphaFoldDB" id="A0A5R8MEA8"/>
<dbReference type="InterPro" id="IPR011499">
    <property type="entry name" value="Lipid_A_biosynth_N"/>
</dbReference>
<dbReference type="GO" id="GO:0016020">
    <property type="term" value="C:membrane"/>
    <property type="evidence" value="ECO:0007669"/>
    <property type="project" value="GOC"/>
</dbReference>
<evidence type="ECO:0000259" key="2">
    <source>
        <dbReference type="SMART" id="SM01259"/>
    </source>
</evidence>
<reference evidence="3 4" key="1">
    <citation type="journal article" date="2007" name="Int. J. Syst. Evol. Microbiol.">
        <title>Halomonas saccharevitans sp. nov., Halomonas arcis sp. nov. and Halomonas subterranea sp. nov., halophilic bacteria isolated from hypersaline environments of China.</title>
        <authorList>
            <person name="Xu X.W."/>
            <person name="Wu Y.H."/>
            <person name="Zhou Z."/>
            <person name="Wang C.S."/>
            <person name="Zhou Y.G."/>
            <person name="Zhang H.B."/>
            <person name="Wang Y."/>
            <person name="Wu M."/>
        </authorList>
    </citation>
    <scope>NUCLEOTIDE SEQUENCE [LARGE SCALE GENOMIC DNA]</scope>
    <source>
        <strain evidence="3 4">TBZ3</strain>
    </source>
</reference>
<dbReference type="InterPro" id="IPR014546">
    <property type="entry name" value="UCP028440_lipidA_biosyn"/>
</dbReference>
<sequence>MTVEWLWLGVGFLGQALFSARFLVQWLASERARRSIVPRAFWFFSLAGGVTLLAYALYRRDPVFIAGQGAGLFIYARNLMLIRREVQLRRARQ</sequence>
<dbReference type="Proteomes" id="UP000306973">
    <property type="component" value="Unassembled WGS sequence"/>
</dbReference>
<dbReference type="SMART" id="SM01259">
    <property type="entry name" value="LAB_N"/>
    <property type="match status" value="1"/>
</dbReference>
<dbReference type="PIRSF" id="PIRSF028440">
    <property type="entry name" value="UCP_LAB_N"/>
    <property type="match status" value="1"/>
</dbReference>
<feature type="transmembrane region" description="Helical" evidence="1">
    <location>
        <begin position="40"/>
        <end position="58"/>
    </location>
</feature>
<protein>
    <recommendedName>
        <fullName evidence="2">Lipid A biosynthesis N-terminal domain-containing protein</fullName>
    </recommendedName>
</protein>
<comment type="caution">
    <text evidence="3">The sequence shown here is derived from an EMBL/GenBank/DDBJ whole genome shotgun (WGS) entry which is preliminary data.</text>
</comment>
<dbReference type="Pfam" id="PF07578">
    <property type="entry name" value="LAB_N"/>
    <property type="match status" value="1"/>
</dbReference>
<evidence type="ECO:0000313" key="3">
    <source>
        <dbReference type="EMBL" id="TLF48181.1"/>
    </source>
</evidence>